<keyword evidence="2" id="KW-1185">Reference proteome</keyword>
<organism evidence="1 2">
    <name type="scientific">Erythroxylum novogranatense</name>
    <dbReference type="NCBI Taxonomy" id="1862640"/>
    <lineage>
        <taxon>Eukaryota</taxon>
        <taxon>Viridiplantae</taxon>
        <taxon>Streptophyta</taxon>
        <taxon>Embryophyta</taxon>
        <taxon>Tracheophyta</taxon>
        <taxon>Spermatophyta</taxon>
        <taxon>Magnoliopsida</taxon>
        <taxon>eudicotyledons</taxon>
        <taxon>Gunneridae</taxon>
        <taxon>Pentapetalae</taxon>
        <taxon>rosids</taxon>
        <taxon>fabids</taxon>
        <taxon>Malpighiales</taxon>
        <taxon>Erythroxylaceae</taxon>
        <taxon>Erythroxylum</taxon>
    </lineage>
</organism>
<accession>A0AAV8T7V6</accession>
<dbReference type="EMBL" id="JAIWQS010000006">
    <property type="protein sequence ID" value="KAJ8762263.1"/>
    <property type="molecule type" value="Genomic_DNA"/>
</dbReference>
<dbReference type="PANTHER" id="PTHR33070">
    <property type="entry name" value="OS06G0725500 PROTEIN"/>
    <property type="match status" value="1"/>
</dbReference>
<reference evidence="1 2" key="1">
    <citation type="submission" date="2021-09" db="EMBL/GenBank/DDBJ databases">
        <title>Genomic insights and catalytic innovation underlie evolution of tropane alkaloids biosynthesis.</title>
        <authorList>
            <person name="Wang Y.-J."/>
            <person name="Tian T."/>
            <person name="Huang J.-P."/>
            <person name="Huang S.-X."/>
        </authorList>
    </citation>
    <scope>NUCLEOTIDE SEQUENCE [LARGE SCALE GENOMIC DNA]</scope>
    <source>
        <strain evidence="1">KIB-2018</strain>
        <tissue evidence="1">Leaf</tissue>
    </source>
</reference>
<dbReference type="PANTHER" id="PTHR33070:SF49">
    <property type="entry name" value="OS06G0725500 PROTEIN"/>
    <property type="match status" value="1"/>
</dbReference>
<protein>
    <submittedName>
        <fullName evidence="1">Uncharacterized protein</fullName>
    </submittedName>
</protein>
<dbReference type="Proteomes" id="UP001159364">
    <property type="component" value="Linkage Group LG06"/>
</dbReference>
<proteinExistence type="predicted"/>
<evidence type="ECO:0000313" key="1">
    <source>
        <dbReference type="EMBL" id="KAJ8762263.1"/>
    </source>
</evidence>
<dbReference type="Pfam" id="PF03087">
    <property type="entry name" value="BPS1"/>
    <property type="match status" value="1"/>
</dbReference>
<sequence length="300" mass="34605">MVGARVFIRSLSFPNRLSKPPLITHHFRSVSLPCRSHPLIVQLRHEINDLKTWVSMPQDMTSVWISDGLKRLRDVNESLGYIIQLPQTQESLRNHRKWVDKLLDDFLRFIDVYGIFQNMVLGFKVEVLAAQVAVRKRDDSGIESYDKTRKKMAKQVAKLVARVRSTAHDSSVPRLSSVPVSDKELVCLFSDVSEVTVLVSVALFRGILTSLSPKKFPCMELRRIGKKTKKVEVERGIEEFEKCRVKNLWDLRKKEDDEIKMVLGKMQELEWCIGDLEAGGERLFRSFINTRVLLLNTLIQ</sequence>
<dbReference type="PROSITE" id="PS50890">
    <property type="entry name" value="PUA"/>
    <property type="match status" value="1"/>
</dbReference>
<name>A0AAV8T7V6_9ROSI</name>
<dbReference type="GO" id="GO:0048367">
    <property type="term" value="P:shoot system development"/>
    <property type="evidence" value="ECO:0007669"/>
    <property type="project" value="InterPro"/>
</dbReference>
<dbReference type="AlphaFoldDB" id="A0AAV8T7V6"/>
<comment type="caution">
    <text evidence="1">The sequence shown here is derived from an EMBL/GenBank/DDBJ whole genome shotgun (WGS) entry which is preliminary data.</text>
</comment>
<dbReference type="InterPro" id="IPR004320">
    <property type="entry name" value="BPS1_pln"/>
</dbReference>
<gene>
    <name evidence="1" type="ORF">K2173_007419</name>
</gene>
<dbReference type="GO" id="GO:0048364">
    <property type="term" value="P:root development"/>
    <property type="evidence" value="ECO:0007669"/>
    <property type="project" value="InterPro"/>
</dbReference>
<evidence type="ECO:0000313" key="2">
    <source>
        <dbReference type="Proteomes" id="UP001159364"/>
    </source>
</evidence>